<reference evidence="1" key="1">
    <citation type="submission" date="2021-06" db="EMBL/GenBank/DDBJ databases">
        <authorList>
            <person name="Kallberg Y."/>
            <person name="Tangrot J."/>
            <person name="Rosling A."/>
        </authorList>
    </citation>
    <scope>NUCLEOTIDE SEQUENCE</scope>
    <source>
        <strain evidence="1">MA453B</strain>
    </source>
</reference>
<proteinExistence type="predicted"/>
<keyword evidence="2" id="KW-1185">Reference proteome</keyword>
<gene>
    <name evidence="1" type="ORF">DERYTH_LOCUS15188</name>
</gene>
<dbReference type="EMBL" id="CAJVPY010012087">
    <property type="protein sequence ID" value="CAG8731740.1"/>
    <property type="molecule type" value="Genomic_DNA"/>
</dbReference>
<accession>A0A9N9NH41</accession>
<feature type="non-terminal residue" evidence="1">
    <location>
        <position position="1"/>
    </location>
</feature>
<sequence>MHIHMIYNYGISEDNLKLTSGIRVDESTISQILKTSDKQLTTEVLNPDAKQYRSITVPEVEAKALAREFGVLSEILQFSHSWLQKFKERNSICQIKLQDESASADDEAIINALPLLSSKYTKILPASYNADLRNLSENISQDNGSKINDLSKMLKNINFSDSMQVNKFLTIPEEKIIYTVFKSDKAIEELVEIFKDQYDLEYSELDKIDDSLEISTIIANEVFKSLETVHLYLLQQENTSENLKL</sequence>
<dbReference type="Proteomes" id="UP000789405">
    <property type="component" value="Unassembled WGS sequence"/>
</dbReference>
<evidence type="ECO:0000313" key="2">
    <source>
        <dbReference type="Proteomes" id="UP000789405"/>
    </source>
</evidence>
<name>A0A9N9NH41_9GLOM</name>
<dbReference type="OrthoDB" id="2429137at2759"/>
<organism evidence="1 2">
    <name type="scientific">Dentiscutata erythropus</name>
    <dbReference type="NCBI Taxonomy" id="1348616"/>
    <lineage>
        <taxon>Eukaryota</taxon>
        <taxon>Fungi</taxon>
        <taxon>Fungi incertae sedis</taxon>
        <taxon>Mucoromycota</taxon>
        <taxon>Glomeromycotina</taxon>
        <taxon>Glomeromycetes</taxon>
        <taxon>Diversisporales</taxon>
        <taxon>Gigasporaceae</taxon>
        <taxon>Dentiscutata</taxon>
    </lineage>
</organism>
<comment type="caution">
    <text evidence="1">The sequence shown here is derived from an EMBL/GenBank/DDBJ whole genome shotgun (WGS) entry which is preliminary data.</text>
</comment>
<protein>
    <submittedName>
        <fullName evidence="1">10795_t:CDS:1</fullName>
    </submittedName>
</protein>
<dbReference type="AlphaFoldDB" id="A0A9N9NH41"/>
<evidence type="ECO:0000313" key="1">
    <source>
        <dbReference type="EMBL" id="CAG8731740.1"/>
    </source>
</evidence>